<comment type="caution">
    <text evidence="2">The sequence shown here is derived from an EMBL/GenBank/DDBJ whole genome shotgun (WGS) entry which is preliminary data.</text>
</comment>
<evidence type="ECO:0000313" key="3">
    <source>
        <dbReference type="Proteomes" id="UP000195569"/>
    </source>
</evidence>
<feature type="chain" id="PRO_5013021017" evidence="1">
    <location>
        <begin position="23"/>
        <end position="143"/>
    </location>
</feature>
<accession>A0A1N7SP85</accession>
<evidence type="ECO:0000256" key="1">
    <source>
        <dbReference type="SAM" id="SignalP"/>
    </source>
</evidence>
<protein>
    <submittedName>
        <fullName evidence="2">Uncharacterized protein</fullName>
    </submittedName>
</protein>
<sequence>MKLMKKLIFAAGLVTVAMVAKAELPLDSGSAWKAVQWHPNQVNGLYVDASSIALRNDGRVTYWERRTETAPGSSVAAVEYQRVGTCGGDSTWILASRLYDKAGKQVASQSEAPKVAVSFSREPDEQVVLGVACSLLKARHVAG</sequence>
<keyword evidence="3" id="KW-1185">Reference proteome</keyword>
<feature type="signal peptide" evidence="1">
    <location>
        <begin position="1"/>
        <end position="22"/>
    </location>
</feature>
<evidence type="ECO:0000313" key="2">
    <source>
        <dbReference type="EMBL" id="SIT49261.1"/>
    </source>
</evidence>
<dbReference type="AlphaFoldDB" id="A0A1N7SP85"/>
<organism evidence="2 3">
    <name type="scientific">Paraburkholderia piptadeniae</name>
    <dbReference type="NCBI Taxonomy" id="1701573"/>
    <lineage>
        <taxon>Bacteria</taxon>
        <taxon>Pseudomonadati</taxon>
        <taxon>Pseudomonadota</taxon>
        <taxon>Betaproteobacteria</taxon>
        <taxon>Burkholderiales</taxon>
        <taxon>Burkholderiaceae</taxon>
        <taxon>Paraburkholderia</taxon>
    </lineage>
</organism>
<dbReference type="EMBL" id="CYGY02000068">
    <property type="protein sequence ID" value="SIT49261.1"/>
    <property type="molecule type" value="Genomic_DNA"/>
</dbReference>
<gene>
    <name evidence="2" type="ORF">BN2476_680033</name>
</gene>
<reference evidence="2" key="1">
    <citation type="submission" date="2016-12" db="EMBL/GenBank/DDBJ databases">
        <authorList>
            <person name="Moulin L."/>
        </authorList>
    </citation>
    <scope>NUCLEOTIDE SEQUENCE [LARGE SCALE GENOMIC DNA]</scope>
    <source>
        <strain evidence="2">STM 7183</strain>
    </source>
</reference>
<dbReference type="Proteomes" id="UP000195569">
    <property type="component" value="Unassembled WGS sequence"/>
</dbReference>
<proteinExistence type="predicted"/>
<keyword evidence="1" id="KW-0732">Signal</keyword>
<name>A0A1N7SP85_9BURK</name>